<dbReference type="Proteomes" id="UP000728032">
    <property type="component" value="Unassembled WGS sequence"/>
</dbReference>
<accession>A0A7R9M1U5</accession>
<protein>
    <submittedName>
        <fullName evidence="2">Uncharacterized protein</fullName>
    </submittedName>
</protein>
<organism evidence="2">
    <name type="scientific">Oppiella nova</name>
    <dbReference type="NCBI Taxonomy" id="334625"/>
    <lineage>
        <taxon>Eukaryota</taxon>
        <taxon>Metazoa</taxon>
        <taxon>Ecdysozoa</taxon>
        <taxon>Arthropoda</taxon>
        <taxon>Chelicerata</taxon>
        <taxon>Arachnida</taxon>
        <taxon>Acari</taxon>
        <taxon>Acariformes</taxon>
        <taxon>Sarcoptiformes</taxon>
        <taxon>Oribatida</taxon>
        <taxon>Brachypylina</taxon>
        <taxon>Oppioidea</taxon>
        <taxon>Oppiidae</taxon>
        <taxon>Oppiella</taxon>
    </lineage>
</organism>
<dbReference type="EMBL" id="OC919885">
    <property type="protein sequence ID" value="CAD7652009.1"/>
    <property type="molecule type" value="Genomic_DNA"/>
</dbReference>
<evidence type="ECO:0000313" key="2">
    <source>
        <dbReference type="EMBL" id="CAD7652009.1"/>
    </source>
</evidence>
<keyword evidence="3" id="KW-1185">Reference proteome</keyword>
<reference evidence="2" key="1">
    <citation type="submission" date="2020-11" db="EMBL/GenBank/DDBJ databases">
        <authorList>
            <person name="Tran Van P."/>
        </authorList>
    </citation>
    <scope>NUCLEOTIDE SEQUENCE</scope>
</reference>
<proteinExistence type="predicted"/>
<feature type="region of interest" description="Disordered" evidence="1">
    <location>
        <begin position="111"/>
        <end position="146"/>
    </location>
</feature>
<sequence>MSVLWNRSSPQTELIVQRMEAQVETFDGLSIDFQRRYFGLNTDVSGVDKNSNPWYKDYIKGLGLSRNTNSPGMGSTCNTGATSDTESLACRSGSQLLHQIRDKLEEMDAKREPNYSASGRTSPAVDITAGPPHKTSISTASYRHSGDNRCESAGADGLPDVPIPAIIKTMAVLMDSERKTNGGFTFAVIMSLPLGTANGCPLEDNYELQMQTLDSRIERTTDRLDAVWGTMGRVGVSSVSAPGCESLRGADVEDMSAFVKYLFPFPYITVGPKEWVDRRNARLLQYLLLKRELAVNMEALSRAGNLLQK</sequence>
<gene>
    <name evidence="2" type="ORF">ONB1V03_LOCUS8676</name>
</gene>
<dbReference type="OrthoDB" id="6533266at2759"/>
<name>A0A7R9M1U5_9ACAR</name>
<dbReference type="AlphaFoldDB" id="A0A7R9M1U5"/>
<dbReference type="EMBL" id="CAJPVJ010005060">
    <property type="protein sequence ID" value="CAG2169193.1"/>
    <property type="molecule type" value="Genomic_DNA"/>
</dbReference>
<evidence type="ECO:0000256" key="1">
    <source>
        <dbReference type="SAM" id="MobiDB-lite"/>
    </source>
</evidence>
<evidence type="ECO:0000313" key="3">
    <source>
        <dbReference type="Proteomes" id="UP000728032"/>
    </source>
</evidence>